<dbReference type="OrthoDB" id="119732at2759"/>
<comment type="caution">
    <text evidence="2">The sequence shown here is derived from an EMBL/GenBank/DDBJ whole genome shotgun (WGS) entry which is preliminary data.</text>
</comment>
<keyword evidence="3" id="KW-1185">Reference proteome</keyword>
<proteinExistence type="predicted"/>
<feature type="region of interest" description="Disordered" evidence="1">
    <location>
        <begin position="85"/>
        <end position="157"/>
    </location>
</feature>
<feature type="compositionally biased region" description="Polar residues" evidence="1">
    <location>
        <begin position="106"/>
        <end position="118"/>
    </location>
</feature>
<gene>
    <name evidence="2" type="ORF">PHYBOEH_004609</name>
</gene>
<feature type="compositionally biased region" description="Basic and acidic residues" evidence="1">
    <location>
        <begin position="41"/>
        <end position="62"/>
    </location>
</feature>
<protein>
    <submittedName>
        <fullName evidence="2">Uncharacterized protein</fullName>
    </submittedName>
</protein>
<evidence type="ECO:0000313" key="3">
    <source>
        <dbReference type="Proteomes" id="UP000693981"/>
    </source>
</evidence>
<dbReference type="Proteomes" id="UP000693981">
    <property type="component" value="Unassembled WGS sequence"/>
</dbReference>
<feature type="region of interest" description="Disordered" evidence="1">
    <location>
        <begin position="33"/>
        <end position="64"/>
    </location>
</feature>
<feature type="compositionally biased region" description="Low complexity" evidence="1">
    <location>
        <begin position="93"/>
        <end position="105"/>
    </location>
</feature>
<reference evidence="2" key="1">
    <citation type="submission" date="2021-02" db="EMBL/GenBank/DDBJ databases">
        <authorList>
            <person name="Palmer J.M."/>
        </authorList>
    </citation>
    <scope>NUCLEOTIDE SEQUENCE</scope>
    <source>
        <strain evidence="2">SCRP23</strain>
    </source>
</reference>
<name>A0A8T1WSG9_9STRA</name>
<sequence>MGCCPSKCFGLKTEKDDAATTSEPVAVVPASNQVQHNAGQEAHEVQIDRSDTSAAKAGREEPVDTAAVSVKLPLDLQEGVTAVQTEAVRAPEETTTVRTTPPRKTSNSADDIPISSTYHRVHSAEVAEQESKRHEELQRQAEQRDREVREYKAAMGL</sequence>
<feature type="compositionally biased region" description="Basic and acidic residues" evidence="1">
    <location>
        <begin position="122"/>
        <end position="157"/>
    </location>
</feature>
<dbReference type="EMBL" id="JAGDFL010000241">
    <property type="protein sequence ID" value="KAG7394843.1"/>
    <property type="molecule type" value="Genomic_DNA"/>
</dbReference>
<evidence type="ECO:0000256" key="1">
    <source>
        <dbReference type="SAM" id="MobiDB-lite"/>
    </source>
</evidence>
<evidence type="ECO:0000313" key="2">
    <source>
        <dbReference type="EMBL" id="KAG7394843.1"/>
    </source>
</evidence>
<dbReference type="AlphaFoldDB" id="A0A8T1WSG9"/>
<accession>A0A8T1WSG9</accession>
<organism evidence="2 3">
    <name type="scientific">Phytophthora boehmeriae</name>
    <dbReference type="NCBI Taxonomy" id="109152"/>
    <lineage>
        <taxon>Eukaryota</taxon>
        <taxon>Sar</taxon>
        <taxon>Stramenopiles</taxon>
        <taxon>Oomycota</taxon>
        <taxon>Peronosporomycetes</taxon>
        <taxon>Peronosporales</taxon>
        <taxon>Peronosporaceae</taxon>
        <taxon>Phytophthora</taxon>
    </lineage>
</organism>